<sequence>MYGGNEYKLTLDSQWLNWHQSFGGSNGRIGTSIRHTMDLNHPVGFKNLVFDFSLNRITNEDPFRKLVIIFQSFREGNCGDEKSSHYHYLKLDRCAVRVSLKGPNVQDITRCKICRET</sequence>
<accession>A0A8J2KBF7</accession>
<dbReference type="Proteomes" id="UP000708208">
    <property type="component" value="Unassembled WGS sequence"/>
</dbReference>
<gene>
    <name evidence="1" type="ORF">AFUS01_LOCUS21555</name>
</gene>
<proteinExistence type="predicted"/>
<reference evidence="1" key="1">
    <citation type="submission" date="2021-06" db="EMBL/GenBank/DDBJ databases">
        <authorList>
            <person name="Hodson N. C."/>
            <person name="Mongue J. A."/>
            <person name="Jaron S. K."/>
        </authorList>
    </citation>
    <scope>NUCLEOTIDE SEQUENCE</scope>
</reference>
<evidence type="ECO:0000313" key="1">
    <source>
        <dbReference type="EMBL" id="CAG7733087.1"/>
    </source>
</evidence>
<evidence type="ECO:0000313" key="2">
    <source>
        <dbReference type="Proteomes" id="UP000708208"/>
    </source>
</evidence>
<dbReference type="EMBL" id="CAJVCH010242658">
    <property type="protein sequence ID" value="CAG7733087.1"/>
    <property type="molecule type" value="Genomic_DNA"/>
</dbReference>
<organism evidence="1 2">
    <name type="scientific">Allacma fusca</name>
    <dbReference type="NCBI Taxonomy" id="39272"/>
    <lineage>
        <taxon>Eukaryota</taxon>
        <taxon>Metazoa</taxon>
        <taxon>Ecdysozoa</taxon>
        <taxon>Arthropoda</taxon>
        <taxon>Hexapoda</taxon>
        <taxon>Collembola</taxon>
        <taxon>Symphypleona</taxon>
        <taxon>Sminthuridae</taxon>
        <taxon>Allacma</taxon>
    </lineage>
</organism>
<comment type="caution">
    <text evidence="1">The sequence shown here is derived from an EMBL/GenBank/DDBJ whole genome shotgun (WGS) entry which is preliminary data.</text>
</comment>
<protein>
    <submittedName>
        <fullName evidence="1">Uncharacterized protein</fullName>
    </submittedName>
</protein>
<name>A0A8J2KBF7_9HEXA</name>
<dbReference type="AlphaFoldDB" id="A0A8J2KBF7"/>
<keyword evidence="2" id="KW-1185">Reference proteome</keyword>